<feature type="domain" description="FAD/NAD(P)-binding" evidence="13">
    <location>
        <begin position="5"/>
        <end position="330"/>
    </location>
</feature>
<feature type="binding site" evidence="9">
    <location>
        <position position="206"/>
    </location>
    <ligand>
        <name>NAD(+)</name>
        <dbReference type="ChEBI" id="CHEBI:57540"/>
    </ligand>
</feature>
<evidence type="ECO:0000256" key="11">
    <source>
        <dbReference type="RuleBase" id="RU003692"/>
    </source>
</evidence>
<feature type="domain" description="Pyridine nucleotide-disulphide oxidoreductase dimerisation" evidence="12">
    <location>
        <begin position="349"/>
        <end position="457"/>
    </location>
</feature>
<evidence type="ECO:0000256" key="7">
    <source>
        <dbReference type="ARBA" id="ARBA00049187"/>
    </source>
</evidence>
<evidence type="ECO:0000256" key="9">
    <source>
        <dbReference type="PIRSR" id="PIRSR000350-3"/>
    </source>
</evidence>
<dbReference type="Pfam" id="PF02852">
    <property type="entry name" value="Pyr_redox_dim"/>
    <property type="match status" value="1"/>
</dbReference>
<reference evidence="14 15" key="1">
    <citation type="submission" date="2017-05" db="EMBL/GenBank/DDBJ databases">
        <authorList>
            <person name="Varghese N."/>
            <person name="Submissions S."/>
        </authorList>
    </citation>
    <scope>NUCLEOTIDE SEQUENCE [LARGE SCALE GENOMIC DNA]</scope>
    <source>
        <strain evidence="14 15">DSM 19036</strain>
    </source>
</reference>
<gene>
    <name evidence="14" type="ORF">SAMN06265348_1145</name>
</gene>
<dbReference type="InterPro" id="IPR036188">
    <property type="entry name" value="FAD/NAD-bd_sf"/>
</dbReference>
<dbReference type="NCBIfam" id="TIGR01350">
    <property type="entry name" value="lipoamide_DH"/>
    <property type="match status" value="1"/>
</dbReference>
<dbReference type="Gene3D" id="3.30.390.30">
    <property type="match status" value="1"/>
</dbReference>
<keyword evidence="11" id="KW-0676">Redox-active center</keyword>
<keyword evidence="4 9" id="KW-0274">FAD</keyword>
<keyword evidence="3 11" id="KW-0285">Flavoprotein</keyword>
<accession>A0A521FNX4</accession>
<dbReference type="InterPro" id="IPR016156">
    <property type="entry name" value="FAD/NAD-linked_Rdtase_dimer_sf"/>
</dbReference>
<evidence type="ECO:0000313" key="14">
    <source>
        <dbReference type="EMBL" id="SMO97270.1"/>
    </source>
</evidence>
<dbReference type="PANTHER" id="PTHR22912:SF151">
    <property type="entry name" value="DIHYDROLIPOYL DEHYDROGENASE, MITOCHONDRIAL"/>
    <property type="match status" value="1"/>
</dbReference>
<comment type="similarity">
    <text evidence="1 11">Belongs to the class-I pyridine nucleotide-disulfide oxidoreductase family.</text>
</comment>
<feature type="binding site" evidence="9">
    <location>
        <position position="315"/>
    </location>
    <ligand>
        <name>FAD</name>
        <dbReference type="ChEBI" id="CHEBI:57692"/>
    </ligand>
</feature>
<evidence type="ECO:0000313" key="15">
    <source>
        <dbReference type="Proteomes" id="UP000320300"/>
    </source>
</evidence>
<name>A0A521FNX4_9SPHI</name>
<dbReference type="EMBL" id="FXTN01000014">
    <property type="protein sequence ID" value="SMO97270.1"/>
    <property type="molecule type" value="Genomic_DNA"/>
</dbReference>
<dbReference type="Pfam" id="PF07992">
    <property type="entry name" value="Pyr_redox_2"/>
    <property type="match status" value="1"/>
</dbReference>
<keyword evidence="5 11" id="KW-0560">Oxidoreductase</keyword>
<dbReference type="InterPro" id="IPR023753">
    <property type="entry name" value="FAD/NAD-binding_dom"/>
</dbReference>
<dbReference type="SUPFAM" id="SSF51905">
    <property type="entry name" value="FAD/NAD(P)-binding domain"/>
    <property type="match status" value="1"/>
</dbReference>
<evidence type="ECO:0000259" key="13">
    <source>
        <dbReference type="Pfam" id="PF07992"/>
    </source>
</evidence>
<feature type="binding site" evidence="9">
    <location>
        <begin position="321"/>
        <end position="324"/>
    </location>
    <ligand>
        <name>FAD</name>
        <dbReference type="ChEBI" id="CHEBI:57692"/>
    </ligand>
</feature>
<dbReference type="InterPro" id="IPR004099">
    <property type="entry name" value="Pyr_nucl-diS_OxRdtase_dimer"/>
</dbReference>
<dbReference type="InterPro" id="IPR006258">
    <property type="entry name" value="Lipoamide_DH"/>
</dbReference>
<evidence type="ECO:0000259" key="12">
    <source>
        <dbReference type="Pfam" id="PF02852"/>
    </source>
</evidence>
<dbReference type="SUPFAM" id="SSF55424">
    <property type="entry name" value="FAD/NAD-linked reductases, dimerisation (C-terminal) domain"/>
    <property type="match status" value="1"/>
</dbReference>
<protein>
    <recommendedName>
        <fullName evidence="2 11">Dihydrolipoyl dehydrogenase</fullName>
        <ecNumber evidence="2 11">1.8.1.4</ecNumber>
    </recommendedName>
</protein>
<dbReference type="InterPro" id="IPR050151">
    <property type="entry name" value="Class-I_Pyr_Nuc-Dis_Oxidored"/>
</dbReference>
<dbReference type="PANTHER" id="PTHR22912">
    <property type="entry name" value="DISULFIDE OXIDOREDUCTASE"/>
    <property type="match status" value="1"/>
</dbReference>
<feature type="binding site" evidence="9">
    <location>
        <position position="274"/>
    </location>
    <ligand>
        <name>NAD(+)</name>
        <dbReference type="ChEBI" id="CHEBI:57540"/>
    </ligand>
</feature>
<comment type="cofactor">
    <cofactor evidence="9 11">
        <name>FAD</name>
        <dbReference type="ChEBI" id="CHEBI:57692"/>
    </cofactor>
    <text evidence="9 11">Binds 1 FAD per subunit.</text>
</comment>
<feature type="disulfide bond" description="Redox-active" evidence="10">
    <location>
        <begin position="43"/>
        <end position="48"/>
    </location>
</feature>
<dbReference type="GO" id="GO:0005737">
    <property type="term" value="C:cytoplasm"/>
    <property type="evidence" value="ECO:0007669"/>
    <property type="project" value="UniProtKB-ARBA"/>
</dbReference>
<dbReference type="OrthoDB" id="9800167at2"/>
<evidence type="ECO:0000256" key="6">
    <source>
        <dbReference type="ARBA" id="ARBA00023027"/>
    </source>
</evidence>
<evidence type="ECO:0000256" key="4">
    <source>
        <dbReference type="ARBA" id="ARBA00022827"/>
    </source>
</evidence>
<evidence type="ECO:0000256" key="3">
    <source>
        <dbReference type="ARBA" id="ARBA00022630"/>
    </source>
</evidence>
<dbReference type="PRINTS" id="PR00411">
    <property type="entry name" value="PNDRDTASEI"/>
</dbReference>
<dbReference type="FunFam" id="3.30.390.30:FF:000001">
    <property type="entry name" value="Dihydrolipoyl dehydrogenase"/>
    <property type="match status" value="1"/>
</dbReference>
<dbReference type="PIRSF" id="PIRSF000350">
    <property type="entry name" value="Mercury_reductase_MerA"/>
    <property type="match status" value="1"/>
</dbReference>
<feature type="binding site" evidence="9">
    <location>
        <position position="118"/>
    </location>
    <ligand>
        <name>FAD</name>
        <dbReference type="ChEBI" id="CHEBI:57692"/>
    </ligand>
</feature>
<evidence type="ECO:0000256" key="1">
    <source>
        <dbReference type="ARBA" id="ARBA00007532"/>
    </source>
</evidence>
<keyword evidence="15" id="KW-1185">Reference proteome</keyword>
<evidence type="ECO:0000256" key="8">
    <source>
        <dbReference type="PIRSR" id="PIRSR000350-2"/>
    </source>
</evidence>
<dbReference type="PRINTS" id="PR00368">
    <property type="entry name" value="FADPNR"/>
</dbReference>
<dbReference type="GO" id="GO:0004148">
    <property type="term" value="F:dihydrolipoyl dehydrogenase (NADH) activity"/>
    <property type="evidence" value="ECO:0007669"/>
    <property type="project" value="UniProtKB-EC"/>
</dbReference>
<dbReference type="InterPro" id="IPR001100">
    <property type="entry name" value="Pyr_nuc-diS_OxRdtase"/>
</dbReference>
<proteinExistence type="inferred from homology"/>
<evidence type="ECO:0000256" key="10">
    <source>
        <dbReference type="PIRSR" id="PIRSR000350-4"/>
    </source>
</evidence>
<dbReference type="AlphaFoldDB" id="A0A521FNX4"/>
<dbReference type="EC" id="1.8.1.4" evidence="2 11"/>
<feature type="binding site" evidence="9">
    <location>
        <begin position="146"/>
        <end position="148"/>
    </location>
    <ligand>
        <name>FAD</name>
        <dbReference type="ChEBI" id="CHEBI:57692"/>
    </ligand>
</feature>
<sequence>METQYDLIVIGSGPGGYTGAIRASQLGYKVAIIEKYDVLGGTCTNVGCIPAKALLDSTEHFHQAKEQFTTHGIELSGGELKLNFTQFIKRKAEVISSNVSGLNYLMKKNKIDVHVGRGSFLDSSRLSVTRDGKVTELTAKYFIIATGSKPSTIPGVVIDKDRIITSTEALSLTAQPKSMVIIGGGVIGVELASVYARIGTEVTIIEYTDSLIPTMDRELGKALFKTLGKLNIKTLLSSKVQSAANLGEQAAIRFLDNKGAEQEIFADYCLVAVGRKAYTEGLNLEAAGVETEKNGKVKVNAQLQTNVQNIYAIGDVIDGPMLAHKAEDEAVLVAEVINGQKPHINYNLIPSVVYTWPEVASVGSTEEQLKAQGIAYQSGSFPYSASGRARAAMDTDGFVKVLVSPQYGEVLGVHIIGPRAADVIAQSVVGMEYEVTAEDMYRISYAHPTYSEALKDAYLIAAGQGAINI</sequence>
<dbReference type="Proteomes" id="UP000320300">
    <property type="component" value="Unassembled WGS sequence"/>
</dbReference>
<organism evidence="14 15">
    <name type="scientific">Pedobacter westerhofensis</name>
    <dbReference type="NCBI Taxonomy" id="425512"/>
    <lineage>
        <taxon>Bacteria</taxon>
        <taxon>Pseudomonadati</taxon>
        <taxon>Bacteroidota</taxon>
        <taxon>Sphingobacteriia</taxon>
        <taxon>Sphingobacteriales</taxon>
        <taxon>Sphingobacteriaceae</taxon>
        <taxon>Pedobacter</taxon>
    </lineage>
</organism>
<dbReference type="GO" id="GO:0006103">
    <property type="term" value="P:2-oxoglutarate metabolic process"/>
    <property type="evidence" value="ECO:0007669"/>
    <property type="project" value="TreeGrafter"/>
</dbReference>
<dbReference type="GO" id="GO:0050660">
    <property type="term" value="F:flavin adenine dinucleotide binding"/>
    <property type="evidence" value="ECO:0007669"/>
    <property type="project" value="InterPro"/>
</dbReference>
<comment type="catalytic activity">
    <reaction evidence="7 11">
        <text>N(6)-[(R)-dihydrolipoyl]-L-lysyl-[protein] + NAD(+) = N(6)-[(R)-lipoyl]-L-lysyl-[protein] + NADH + H(+)</text>
        <dbReference type="Rhea" id="RHEA:15045"/>
        <dbReference type="Rhea" id="RHEA-COMP:10474"/>
        <dbReference type="Rhea" id="RHEA-COMP:10475"/>
        <dbReference type="ChEBI" id="CHEBI:15378"/>
        <dbReference type="ChEBI" id="CHEBI:57540"/>
        <dbReference type="ChEBI" id="CHEBI:57945"/>
        <dbReference type="ChEBI" id="CHEBI:83099"/>
        <dbReference type="ChEBI" id="CHEBI:83100"/>
        <dbReference type="EC" id="1.8.1.4"/>
    </reaction>
</comment>
<evidence type="ECO:0000256" key="2">
    <source>
        <dbReference type="ARBA" id="ARBA00012608"/>
    </source>
</evidence>
<evidence type="ECO:0000256" key="5">
    <source>
        <dbReference type="ARBA" id="ARBA00023002"/>
    </source>
</evidence>
<dbReference type="Gene3D" id="3.50.50.60">
    <property type="entry name" value="FAD/NAD(P)-binding domain"/>
    <property type="match status" value="2"/>
</dbReference>
<dbReference type="RefSeq" id="WP_142530659.1">
    <property type="nucleotide sequence ID" value="NZ_CBCSJO010000013.1"/>
</dbReference>
<feature type="active site" description="Proton acceptor" evidence="8">
    <location>
        <position position="447"/>
    </location>
</feature>
<feature type="binding site" evidence="9">
    <location>
        <begin position="183"/>
        <end position="190"/>
    </location>
    <ligand>
        <name>NAD(+)</name>
        <dbReference type="ChEBI" id="CHEBI:57540"/>
    </ligand>
</feature>
<keyword evidence="9" id="KW-0547">Nucleotide-binding</keyword>
<comment type="miscellaneous">
    <text evidence="11">The active site is a redox-active disulfide bond.</text>
</comment>
<feature type="binding site" evidence="9">
    <location>
        <position position="52"/>
    </location>
    <ligand>
        <name>FAD</name>
        <dbReference type="ChEBI" id="CHEBI:57692"/>
    </ligand>
</feature>
<keyword evidence="6 9" id="KW-0520">NAD</keyword>